<sequence>MGKLIWYATSAGLVALLIWTALTSLRGDYDAAPIEQRRLIRSF</sequence>
<dbReference type="EMBL" id="JBHSLU010000037">
    <property type="protein sequence ID" value="MFC5506207.1"/>
    <property type="molecule type" value="Genomic_DNA"/>
</dbReference>
<accession>A0ABW0P3D4</accession>
<comment type="caution">
    <text evidence="1">The sequence shown here is derived from an EMBL/GenBank/DDBJ whole genome shotgun (WGS) entry which is preliminary data.</text>
</comment>
<name>A0ABW0P3D4_9HYPH</name>
<evidence type="ECO:0000313" key="1">
    <source>
        <dbReference type="EMBL" id="MFC5506207.1"/>
    </source>
</evidence>
<dbReference type="RefSeq" id="WP_377817173.1">
    <property type="nucleotide sequence ID" value="NZ_JBHSLU010000037.1"/>
</dbReference>
<reference evidence="2" key="1">
    <citation type="journal article" date="2019" name="Int. J. Syst. Evol. Microbiol.">
        <title>The Global Catalogue of Microorganisms (GCM) 10K type strain sequencing project: providing services to taxonomists for standard genome sequencing and annotation.</title>
        <authorList>
            <consortium name="The Broad Institute Genomics Platform"/>
            <consortium name="The Broad Institute Genome Sequencing Center for Infectious Disease"/>
            <person name="Wu L."/>
            <person name="Ma J."/>
        </authorList>
    </citation>
    <scope>NUCLEOTIDE SEQUENCE [LARGE SCALE GENOMIC DNA]</scope>
    <source>
        <strain evidence="2">CCUG 43117</strain>
    </source>
</reference>
<dbReference type="Proteomes" id="UP001596060">
    <property type="component" value="Unassembled WGS sequence"/>
</dbReference>
<gene>
    <name evidence="1" type="ORF">ACFPN9_13165</name>
</gene>
<protein>
    <submittedName>
        <fullName evidence="1">Uncharacterized protein</fullName>
    </submittedName>
</protein>
<evidence type="ECO:0000313" key="2">
    <source>
        <dbReference type="Proteomes" id="UP001596060"/>
    </source>
</evidence>
<proteinExistence type="predicted"/>
<keyword evidence="2" id="KW-1185">Reference proteome</keyword>
<organism evidence="1 2">
    <name type="scientific">Bosea massiliensis</name>
    <dbReference type="NCBI Taxonomy" id="151419"/>
    <lineage>
        <taxon>Bacteria</taxon>
        <taxon>Pseudomonadati</taxon>
        <taxon>Pseudomonadota</taxon>
        <taxon>Alphaproteobacteria</taxon>
        <taxon>Hyphomicrobiales</taxon>
        <taxon>Boseaceae</taxon>
        <taxon>Bosea</taxon>
    </lineage>
</organism>